<dbReference type="Proteomes" id="UP000607559">
    <property type="component" value="Unassembled WGS sequence"/>
</dbReference>
<keyword evidence="2" id="KW-1185">Reference proteome</keyword>
<proteinExistence type="predicted"/>
<gene>
    <name evidence="1" type="ORF">GCM10011511_12060</name>
</gene>
<reference evidence="1" key="1">
    <citation type="journal article" date="2014" name="Int. J. Syst. Evol. Microbiol.">
        <title>Complete genome sequence of Corynebacterium casei LMG S-19264T (=DSM 44701T), isolated from a smear-ripened cheese.</title>
        <authorList>
            <consortium name="US DOE Joint Genome Institute (JGI-PGF)"/>
            <person name="Walter F."/>
            <person name="Albersmeier A."/>
            <person name="Kalinowski J."/>
            <person name="Ruckert C."/>
        </authorList>
    </citation>
    <scope>NUCLEOTIDE SEQUENCE</scope>
    <source>
        <strain evidence="1">CGMCC 1.15448</strain>
    </source>
</reference>
<dbReference type="EMBL" id="BMJC01000001">
    <property type="protein sequence ID" value="GGA90415.1"/>
    <property type="molecule type" value="Genomic_DNA"/>
</dbReference>
<evidence type="ECO:0000313" key="1">
    <source>
        <dbReference type="EMBL" id="GGA90415.1"/>
    </source>
</evidence>
<organism evidence="1 2">
    <name type="scientific">Puia dinghuensis</name>
    <dbReference type="NCBI Taxonomy" id="1792502"/>
    <lineage>
        <taxon>Bacteria</taxon>
        <taxon>Pseudomonadati</taxon>
        <taxon>Bacteroidota</taxon>
        <taxon>Chitinophagia</taxon>
        <taxon>Chitinophagales</taxon>
        <taxon>Chitinophagaceae</taxon>
        <taxon>Puia</taxon>
    </lineage>
</organism>
<accession>A0A8J2XRT7</accession>
<name>A0A8J2XRT7_9BACT</name>
<evidence type="ECO:0000313" key="2">
    <source>
        <dbReference type="Proteomes" id="UP000607559"/>
    </source>
</evidence>
<reference evidence="1" key="2">
    <citation type="submission" date="2020-09" db="EMBL/GenBank/DDBJ databases">
        <authorList>
            <person name="Sun Q."/>
            <person name="Zhou Y."/>
        </authorList>
    </citation>
    <scope>NUCLEOTIDE SEQUENCE</scope>
    <source>
        <strain evidence="1">CGMCC 1.15448</strain>
    </source>
</reference>
<protein>
    <submittedName>
        <fullName evidence="1">Uncharacterized protein</fullName>
    </submittedName>
</protein>
<dbReference type="RefSeq" id="WP_188929534.1">
    <property type="nucleotide sequence ID" value="NZ_BMJC01000001.1"/>
</dbReference>
<comment type="caution">
    <text evidence="1">The sequence shown here is derived from an EMBL/GenBank/DDBJ whole genome shotgun (WGS) entry which is preliminary data.</text>
</comment>
<sequence>MYNPLPLLTRGLLEDQLSKGKRWFVRQTFPRGMEARLIAAFLIRGYDDEEKPAADNHLTALAADGNAFLYDADDPAHLEKLKIAAGQPFGYKIFYAARKGVEWKPPPRYQEKMRHYLRRHHPAWRVQKEGDKIQIGLYEEFGQLFLKFSFAGEDDTIPFDLIEKY</sequence>
<dbReference type="AlphaFoldDB" id="A0A8J2XRT7"/>